<dbReference type="Proteomes" id="UP000230232">
    <property type="component" value="Unassembled WGS sequence"/>
</dbReference>
<comment type="caution">
    <text evidence="2">The sequence shown here is derived from an EMBL/GenBank/DDBJ whole genome shotgun (WGS) entry which is preliminary data.</text>
</comment>
<dbReference type="AlphaFoldDB" id="A0A2H0R5E6"/>
<feature type="transmembrane region" description="Helical" evidence="1">
    <location>
        <begin position="5"/>
        <end position="23"/>
    </location>
</feature>
<keyword evidence="1" id="KW-1133">Transmembrane helix</keyword>
<gene>
    <name evidence="2" type="ORF">COV31_02450</name>
</gene>
<evidence type="ECO:0000256" key="1">
    <source>
        <dbReference type="SAM" id="Phobius"/>
    </source>
</evidence>
<organism evidence="2 3">
    <name type="scientific">Candidatus Yanofskybacteria bacterium CG10_big_fil_rev_8_21_14_0_10_46_23</name>
    <dbReference type="NCBI Taxonomy" id="1975098"/>
    <lineage>
        <taxon>Bacteria</taxon>
        <taxon>Candidatus Yanofskyibacteriota</taxon>
    </lineage>
</organism>
<dbReference type="EMBL" id="PCXO01000010">
    <property type="protein sequence ID" value="PIR41244.1"/>
    <property type="molecule type" value="Genomic_DNA"/>
</dbReference>
<feature type="transmembrane region" description="Helical" evidence="1">
    <location>
        <begin position="35"/>
        <end position="57"/>
    </location>
</feature>
<accession>A0A2H0R5E6</accession>
<keyword evidence="1" id="KW-0472">Membrane</keyword>
<proteinExistence type="predicted"/>
<evidence type="ECO:0000313" key="2">
    <source>
        <dbReference type="EMBL" id="PIR41244.1"/>
    </source>
</evidence>
<protein>
    <submittedName>
        <fullName evidence="2">Uncharacterized protein</fullName>
    </submittedName>
</protein>
<sequence>MKGEIWGIIFATLGAVLGLWAIVYRTNPDSAPLLIQGLFFVSLALVIWGLATLIGYFSRRIFARNFNSVQTLYRAFRQGFIISLSVIILIFIQKIL</sequence>
<feature type="transmembrane region" description="Helical" evidence="1">
    <location>
        <begin position="78"/>
        <end position="95"/>
    </location>
</feature>
<reference evidence="2 3" key="1">
    <citation type="submission" date="2017-09" db="EMBL/GenBank/DDBJ databases">
        <title>Depth-based differentiation of microbial function through sediment-hosted aquifers and enrichment of novel symbionts in the deep terrestrial subsurface.</title>
        <authorList>
            <person name="Probst A.J."/>
            <person name="Ladd B."/>
            <person name="Jarett J.K."/>
            <person name="Geller-Mcgrath D.E."/>
            <person name="Sieber C.M."/>
            <person name="Emerson J.B."/>
            <person name="Anantharaman K."/>
            <person name="Thomas B.C."/>
            <person name="Malmstrom R."/>
            <person name="Stieglmeier M."/>
            <person name="Klingl A."/>
            <person name="Woyke T."/>
            <person name="Ryan C.M."/>
            <person name="Banfield J.F."/>
        </authorList>
    </citation>
    <scope>NUCLEOTIDE SEQUENCE [LARGE SCALE GENOMIC DNA]</scope>
    <source>
        <strain evidence="2">CG10_big_fil_rev_8_21_14_0_10_46_23</strain>
    </source>
</reference>
<evidence type="ECO:0000313" key="3">
    <source>
        <dbReference type="Proteomes" id="UP000230232"/>
    </source>
</evidence>
<name>A0A2H0R5E6_9BACT</name>
<keyword evidence="1" id="KW-0812">Transmembrane</keyword>